<reference evidence="1" key="1">
    <citation type="submission" date="2021-07" db="EMBL/GenBank/DDBJ databases">
        <authorList>
            <person name="Catto M.A."/>
            <person name="Jacobson A."/>
            <person name="Kennedy G."/>
            <person name="Labadie P."/>
            <person name="Hunt B.G."/>
            <person name="Srinivasan R."/>
        </authorList>
    </citation>
    <scope>NUCLEOTIDE SEQUENCE</scope>
    <source>
        <strain evidence="1">PL_HMW_Pooled</strain>
        <tissue evidence="1">Head</tissue>
    </source>
</reference>
<dbReference type="Proteomes" id="UP001219518">
    <property type="component" value="Unassembled WGS sequence"/>
</dbReference>
<evidence type="ECO:0000313" key="1">
    <source>
        <dbReference type="EMBL" id="KAK3912731.1"/>
    </source>
</evidence>
<protein>
    <submittedName>
        <fullName evidence="1">Polyprotein p69</fullName>
    </submittedName>
</protein>
<evidence type="ECO:0000313" key="2">
    <source>
        <dbReference type="Proteomes" id="UP001219518"/>
    </source>
</evidence>
<name>A0AAE1H0H9_9NEOP</name>
<dbReference type="EMBL" id="JAHWGI010000301">
    <property type="protein sequence ID" value="KAK3912731.1"/>
    <property type="molecule type" value="Genomic_DNA"/>
</dbReference>
<sequence>MKVAAWSGMCTAASSSKPVKIRIIPARGSCPLPMSKGDIQRLAPPPQPGLSPCSSHFQTFYFTSGHNTDAPYTFALWLQLTVGGQQRRLEEGSGVLLLPILKAERHKDV</sequence>
<comment type="caution">
    <text evidence="1">The sequence shown here is derived from an EMBL/GenBank/DDBJ whole genome shotgun (WGS) entry which is preliminary data.</text>
</comment>
<dbReference type="AlphaFoldDB" id="A0AAE1H0H9"/>
<accession>A0AAE1H0H9</accession>
<proteinExistence type="predicted"/>
<reference evidence="1" key="2">
    <citation type="journal article" date="2023" name="BMC Genomics">
        <title>Pest status, molecular evolution, and epigenetic factors derived from the genome assembly of Frankliniella fusca, a thysanopteran phytovirus vector.</title>
        <authorList>
            <person name="Catto M.A."/>
            <person name="Labadie P.E."/>
            <person name="Jacobson A.L."/>
            <person name="Kennedy G.G."/>
            <person name="Srinivasan R."/>
            <person name="Hunt B.G."/>
        </authorList>
    </citation>
    <scope>NUCLEOTIDE SEQUENCE</scope>
    <source>
        <strain evidence="1">PL_HMW_Pooled</strain>
    </source>
</reference>
<organism evidence="1 2">
    <name type="scientific">Frankliniella fusca</name>
    <dbReference type="NCBI Taxonomy" id="407009"/>
    <lineage>
        <taxon>Eukaryota</taxon>
        <taxon>Metazoa</taxon>
        <taxon>Ecdysozoa</taxon>
        <taxon>Arthropoda</taxon>
        <taxon>Hexapoda</taxon>
        <taxon>Insecta</taxon>
        <taxon>Pterygota</taxon>
        <taxon>Neoptera</taxon>
        <taxon>Paraneoptera</taxon>
        <taxon>Thysanoptera</taxon>
        <taxon>Terebrantia</taxon>
        <taxon>Thripoidea</taxon>
        <taxon>Thripidae</taxon>
        <taxon>Frankliniella</taxon>
    </lineage>
</organism>
<keyword evidence="2" id="KW-1185">Reference proteome</keyword>
<gene>
    <name evidence="1" type="ORF">KUF71_000758</name>
</gene>